<sequence>MKYKLTHRTHYRYVVPVNTYHSLVCLKPQTMKGQLCHSFSLHITPHPVEVVPRTDFFGNTLHYFSIDVSHKELEVVAESAVESFPKTILSESLSMTCKEARHYVWNTHLLKAELLQYMLPSPFITWDDEIKDFARDCFADTLPLYDCVRRLCHKIFTEFAFVSDFTSLNTPLKTVLKERKGVCQDFSHLAIACLRSLGFPARYVSGYIETLPPPGKKKLQGSDASHAWLSVYIPNMGWCEFDPTNDIIPQERHIITAYGRDYGDIAPLKGIIFSSGKHTLSVAVNLVPLELG</sequence>
<evidence type="ECO:0000313" key="2">
    <source>
        <dbReference type="EMBL" id="AXE16721.1"/>
    </source>
</evidence>
<dbReference type="Pfam" id="PF08379">
    <property type="entry name" value="Bact_transglu_N"/>
    <property type="match status" value="1"/>
</dbReference>
<name>A0A344TDK0_9BACT</name>
<accession>A0A344TDK0</accession>
<dbReference type="SUPFAM" id="SSF54001">
    <property type="entry name" value="Cysteine proteinases"/>
    <property type="match status" value="1"/>
</dbReference>
<dbReference type="InterPro" id="IPR002931">
    <property type="entry name" value="Transglutaminase-like"/>
</dbReference>
<dbReference type="KEGG" id="run:DR864_02735"/>
<dbReference type="Pfam" id="PF01841">
    <property type="entry name" value="Transglut_core"/>
    <property type="match status" value="1"/>
</dbReference>
<dbReference type="Gene3D" id="3.10.620.30">
    <property type="match status" value="1"/>
</dbReference>
<evidence type="ECO:0000313" key="3">
    <source>
        <dbReference type="Proteomes" id="UP000251993"/>
    </source>
</evidence>
<organism evidence="2 3">
    <name type="scientific">Runella rosea</name>
    <dbReference type="NCBI Taxonomy" id="2259595"/>
    <lineage>
        <taxon>Bacteria</taxon>
        <taxon>Pseudomonadati</taxon>
        <taxon>Bacteroidota</taxon>
        <taxon>Cytophagia</taxon>
        <taxon>Cytophagales</taxon>
        <taxon>Spirosomataceae</taxon>
        <taxon>Runella</taxon>
    </lineage>
</organism>
<dbReference type="PANTHER" id="PTHR33490:SF7">
    <property type="entry name" value="BLR2979 PROTEIN"/>
    <property type="match status" value="1"/>
</dbReference>
<proteinExistence type="predicted"/>
<feature type="domain" description="Transglutaminase-like" evidence="1">
    <location>
        <begin position="175"/>
        <end position="245"/>
    </location>
</feature>
<dbReference type="SMART" id="SM00460">
    <property type="entry name" value="TGc"/>
    <property type="match status" value="1"/>
</dbReference>
<dbReference type="EMBL" id="CP030850">
    <property type="protein sequence ID" value="AXE16721.1"/>
    <property type="molecule type" value="Genomic_DNA"/>
</dbReference>
<keyword evidence="3" id="KW-1185">Reference proteome</keyword>
<dbReference type="OrthoDB" id="9804872at2"/>
<protein>
    <submittedName>
        <fullName evidence="2">Transglutaminase family protein</fullName>
    </submittedName>
</protein>
<dbReference type="AlphaFoldDB" id="A0A344TDK0"/>
<dbReference type="InterPro" id="IPR038765">
    <property type="entry name" value="Papain-like_cys_pep_sf"/>
</dbReference>
<dbReference type="PANTHER" id="PTHR33490">
    <property type="entry name" value="BLR5614 PROTEIN-RELATED"/>
    <property type="match status" value="1"/>
</dbReference>
<dbReference type="InterPro" id="IPR013589">
    <property type="entry name" value="Bac_transglu_N"/>
</dbReference>
<gene>
    <name evidence="2" type="ORF">DR864_02735</name>
</gene>
<evidence type="ECO:0000259" key="1">
    <source>
        <dbReference type="SMART" id="SM00460"/>
    </source>
</evidence>
<dbReference type="RefSeq" id="WP_114065508.1">
    <property type="nucleotide sequence ID" value="NZ_CP030850.1"/>
</dbReference>
<reference evidence="2 3" key="1">
    <citation type="submission" date="2018-07" db="EMBL/GenBank/DDBJ databases">
        <title>Genome sequencing of Runella.</title>
        <authorList>
            <person name="Baek M.-G."/>
            <person name="Yi H."/>
        </authorList>
    </citation>
    <scope>NUCLEOTIDE SEQUENCE [LARGE SCALE GENOMIC DNA]</scope>
    <source>
        <strain evidence="2 3">HYN0085</strain>
    </source>
</reference>
<dbReference type="Proteomes" id="UP000251993">
    <property type="component" value="Chromosome"/>
</dbReference>